<dbReference type="InterPro" id="IPR006108">
    <property type="entry name" value="3HC_DH_C"/>
</dbReference>
<name>A0ABV2Q438_9BURK</name>
<dbReference type="Pfam" id="PF02737">
    <property type="entry name" value="3HCDH_N"/>
    <property type="match status" value="1"/>
</dbReference>
<proteinExistence type="predicted"/>
<dbReference type="InterPro" id="IPR036291">
    <property type="entry name" value="NAD(P)-bd_dom_sf"/>
</dbReference>
<evidence type="ECO:0000256" key="1">
    <source>
        <dbReference type="ARBA" id="ARBA00023002"/>
    </source>
</evidence>
<dbReference type="EMBL" id="JBEPSH010000001">
    <property type="protein sequence ID" value="MET4575583.1"/>
    <property type="molecule type" value="Genomic_DNA"/>
</dbReference>
<reference evidence="4 5" key="1">
    <citation type="submission" date="2024-06" db="EMBL/GenBank/DDBJ databases">
        <title>Sorghum-associated microbial communities from plants grown in Nebraska, USA.</title>
        <authorList>
            <person name="Schachtman D."/>
        </authorList>
    </citation>
    <scope>NUCLEOTIDE SEQUENCE [LARGE SCALE GENOMIC DNA]</scope>
    <source>
        <strain evidence="4 5">2709</strain>
    </source>
</reference>
<keyword evidence="1 4" id="KW-0560">Oxidoreductase</keyword>
<dbReference type="InterPro" id="IPR006176">
    <property type="entry name" value="3-OHacyl-CoA_DH_NAD-bd"/>
</dbReference>
<dbReference type="Gene3D" id="3.40.50.720">
    <property type="entry name" value="NAD(P)-binding Rossmann-like Domain"/>
    <property type="match status" value="1"/>
</dbReference>
<accession>A0ABV2Q438</accession>
<sequence>MTAPFHKFRPSGLTLNAREFAPGSARVAVLGAGVMGPGIALVFAEHGFQIDLCEVRQPALDAGMTSLADALDLKVQAQVCDAAAARATLARVTPRIGIADGIAHADLIVEAVPEDRNIKRAVYTQVADAAPSHAVVWSNTSTLDVFSLAPPALAHRLLVAHWFAPPHILPLVEVVCQEPASDSLCDESVSLLRALGKAPVVLEKFVPGFVINRLLRALGRESFDMIESGVISIADLDVAVRTSLAPRMQILGVMQRYDYTGLHLSLRNLADPDIVDAPVNRSPALLQDRVDRGALGVASGSGFYDYGGRSALELQRERDLRLWQVMRALAEHATDPKPI</sequence>
<comment type="caution">
    <text evidence="4">The sequence shown here is derived from an EMBL/GenBank/DDBJ whole genome shotgun (WGS) entry which is preliminary data.</text>
</comment>
<dbReference type="Gene3D" id="1.10.1040.10">
    <property type="entry name" value="N-(1-d-carboxylethyl)-l-norvaline Dehydrogenase, domain 2"/>
    <property type="match status" value="1"/>
</dbReference>
<dbReference type="EC" id="1.1.1.157" evidence="4"/>
<dbReference type="RefSeq" id="WP_354441105.1">
    <property type="nucleotide sequence ID" value="NZ_JBEPSH010000001.1"/>
</dbReference>
<dbReference type="InterPro" id="IPR013328">
    <property type="entry name" value="6PGD_dom2"/>
</dbReference>
<organism evidence="4 5">
    <name type="scientific">Ottowia thiooxydans</name>
    <dbReference type="NCBI Taxonomy" id="219182"/>
    <lineage>
        <taxon>Bacteria</taxon>
        <taxon>Pseudomonadati</taxon>
        <taxon>Pseudomonadota</taxon>
        <taxon>Betaproteobacteria</taxon>
        <taxon>Burkholderiales</taxon>
        <taxon>Comamonadaceae</taxon>
        <taxon>Ottowia</taxon>
    </lineage>
</organism>
<dbReference type="Proteomes" id="UP001549320">
    <property type="component" value="Unassembled WGS sequence"/>
</dbReference>
<protein>
    <submittedName>
        <fullName evidence="4">3-hydroxybutyryl-CoA dehydrogenase</fullName>
        <ecNumber evidence="4">1.1.1.157</ecNumber>
    </submittedName>
</protein>
<feature type="domain" description="3-hydroxyacyl-CoA dehydrogenase C-terminal" evidence="2">
    <location>
        <begin position="208"/>
        <end position="306"/>
    </location>
</feature>
<gene>
    <name evidence="4" type="ORF">ABIE13_000680</name>
</gene>
<dbReference type="PIRSF" id="PIRSF000105">
    <property type="entry name" value="HCDH"/>
    <property type="match status" value="1"/>
</dbReference>
<evidence type="ECO:0000313" key="4">
    <source>
        <dbReference type="EMBL" id="MET4575583.1"/>
    </source>
</evidence>
<dbReference type="SUPFAM" id="SSF51735">
    <property type="entry name" value="NAD(P)-binding Rossmann-fold domains"/>
    <property type="match status" value="1"/>
</dbReference>
<feature type="domain" description="3-hydroxyacyl-CoA dehydrogenase NAD binding" evidence="3">
    <location>
        <begin position="27"/>
        <end position="203"/>
    </location>
</feature>
<evidence type="ECO:0000259" key="3">
    <source>
        <dbReference type="Pfam" id="PF02737"/>
    </source>
</evidence>
<evidence type="ECO:0000259" key="2">
    <source>
        <dbReference type="Pfam" id="PF00725"/>
    </source>
</evidence>
<dbReference type="InterPro" id="IPR008927">
    <property type="entry name" value="6-PGluconate_DH-like_C_sf"/>
</dbReference>
<dbReference type="SUPFAM" id="SSF48179">
    <property type="entry name" value="6-phosphogluconate dehydrogenase C-terminal domain-like"/>
    <property type="match status" value="1"/>
</dbReference>
<evidence type="ECO:0000313" key="5">
    <source>
        <dbReference type="Proteomes" id="UP001549320"/>
    </source>
</evidence>
<dbReference type="PANTHER" id="PTHR48075">
    <property type="entry name" value="3-HYDROXYACYL-COA DEHYDROGENASE FAMILY PROTEIN"/>
    <property type="match status" value="1"/>
</dbReference>
<dbReference type="GO" id="GO:0008691">
    <property type="term" value="F:3-hydroxybutyryl-CoA dehydrogenase activity"/>
    <property type="evidence" value="ECO:0007669"/>
    <property type="project" value="UniProtKB-EC"/>
</dbReference>
<dbReference type="PANTHER" id="PTHR48075:SF5">
    <property type="entry name" value="3-HYDROXYBUTYRYL-COA DEHYDROGENASE"/>
    <property type="match status" value="1"/>
</dbReference>
<keyword evidence="5" id="KW-1185">Reference proteome</keyword>
<dbReference type="InterPro" id="IPR022694">
    <property type="entry name" value="3-OHacyl-CoA_DH"/>
</dbReference>
<dbReference type="Pfam" id="PF00725">
    <property type="entry name" value="3HCDH"/>
    <property type="match status" value="1"/>
</dbReference>